<protein>
    <recommendedName>
        <fullName evidence="1">Tudor domain-containing protein</fullName>
    </recommendedName>
</protein>
<dbReference type="EMBL" id="CAJNOG010000535">
    <property type="protein sequence ID" value="CAF1286526.1"/>
    <property type="molecule type" value="Genomic_DNA"/>
</dbReference>
<evidence type="ECO:0000259" key="1">
    <source>
        <dbReference type="PROSITE" id="PS50304"/>
    </source>
</evidence>
<dbReference type="PANTHER" id="PTHR16442">
    <property type="entry name" value="RING FINGER PROTEIN 17"/>
    <property type="match status" value="1"/>
</dbReference>
<evidence type="ECO:0000313" key="4">
    <source>
        <dbReference type="Proteomes" id="UP000663845"/>
    </source>
</evidence>
<feature type="domain" description="Tudor" evidence="1">
    <location>
        <begin position="334"/>
        <end position="393"/>
    </location>
</feature>
<dbReference type="Gene3D" id="2.40.50.90">
    <property type="match status" value="1"/>
</dbReference>
<sequence length="507" mass="57780">MTYESNGTLIIDEIDRLFIVCDKAKEYLSKISSGIDQQIELWQYRRQIILDQVNSVSSFDFLLPKTQRVNELSIEAVQALCRVDLLIEQILRIEPKTLVQSRSVPMSTSFSARSIDANSTYTTANTSLSRIRHPIPSPPSSNSIKQQAYVEPMINGKTMGQPTFPAPVLRTSQQSSGNRLSLAATQEKAGFKPIEQQQSSIMTNSASRPTPIHPQNTHHMASEEINSHRSMAPSYDPRTPLSDHNTSPMVPPPTSQMIASYPQMPRGKVKVKLQRIAPGTKWKQAKIDVIDSLSAFYVENLDDKVHGRFHCMVENLHDYYSSLEKSNNLIPLQNISIGDFGVAKYSEDNRWYRARLLMCEEHDQIRIVFIDFGNIETKYLNQFYPLDKLYTDLPAQAIACSLSEAFPRSPNDSEVLWPQDTIQTFRQEVTEKVIEICFASLEEGTEQWPLHFVRINVGNQSVTNLLNLKQRIEPRPNRFIAEQLATSLTHQEYILFNVPISEDEFEQ</sequence>
<dbReference type="SMART" id="SM00333">
    <property type="entry name" value="TUDOR"/>
    <property type="match status" value="1"/>
</dbReference>
<dbReference type="PROSITE" id="PS50304">
    <property type="entry name" value="TUDOR"/>
    <property type="match status" value="1"/>
</dbReference>
<dbReference type="InterPro" id="IPR002999">
    <property type="entry name" value="Tudor"/>
</dbReference>
<dbReference type="Pfam" id="PF00567">
    <property type="entry name" value="TUDOR"/>
    <property type="match status" value="1"/>
</dbReference>
<name>A0A815CFI5_9BILA</name>
<dbReference type="PANTHER" id="PTHR16442:SF1">
    <property type="entry name" value="RING FINGER PROTEIN 17"/>
    <property type="match status" value="1"/>
</dbReference>
<evidence type="ECO:0000313" key="3">
    <source>
        <dbReference type="EMBL" id="CAF3820221.1"/>
    </source>
</evidence>
<reference evidence="2" key="1">
    <citation type="submission" date="2021-02" db="EMBL/GenBank/DDBJ databases">
        <authorList>
            <person name="Nowell W R."/>
        </authorList>
    </citation>
    <scope>NUCLEOTIDE SEQUENCE</scope>
</reference>
<accession>A0A815CFI5</accession>
<evidence type="ECO:0000313" key="2">
    <source>
        <dbReference type="EMBL" id="CAF1286526.1"/>
    </source>
</evidence>
<dbReference type="AlphaFoldDB" id="A0A815CFI5"/>
<dbReference type="Gene3D" id="2.30.30.140">
    <property type="match status" value="1"/>
</dbReference>
<dbReference type="InterPro" id="IPR035437">
    <property type="entry name" value="SNase_OB-fold_sf"/>
</dbReference>
<gene>
    <name evidence="2" type="ORF">JYZ213_LOCUS31530</name>
    <name evidence="3" type="ORF">OXD698_LOCUS19396</name>
</gene>
<dbReference type="EMBL" id="CAJOAZ010001482">
    <property type="protein sequence ID" value="CAF3820221.1"/>
    <property type="molecule type" value="Genomic_DNA"/>
</dbReference>
<organism evidence="2 4">
    <name type="scientific">Adineta steineri</name>
    <dbReference type="NCBI Taxonomy" id="433720"/>
    <lineage>
        <taxon>Eukaryota</taxon>
        <taxon>Metazoa</taxon>
        <taxon>Spiralia</taxon>
        <taxon>Gnathifera</taxon>
        <taxon>Rotifera</taxon>
        <taxon>Eurotatoria</taxon>
        <taxon>Bdelloidea</taxon>
        <taxon>Adinetida</taxon>
        <taxon>Adinetidae</taxon>
        <taxon>Adineta</taxon>
    </lineage>
</organism>
<dbReference type="FunFam" id="2.30.30.140:FF:000018">
    <property type="entry name" value="Serine/threonine-protein kinase 31"/>
    <property type="match status" value="1"/>
</dbReference>
<dbReference type="Proteomes" id="UP000663844">
    <property type="component" value="Unassembled WGS sequence"/>
</dbReference>
<comment type="caution">
    <text evidence="2">The sequence shown here is derived from an EMBL/GenBank/DDBJ whole genome shotgun (WGS) entry which is preliminary data.</text>
</comment>
<dbReference type="Proteomes" id="UP000663845">
    <property type="component" value="Unassembled WGS sequence"/>
</dbReference>
<proteinExistence type="predicted"/>
<dbReference type="SUPFAM" id="SSF63748">
    <property type="entry name" value="Tudor/PWWP/MBT"/>
    <property type="match status" value="1"/>
</dbReference>